<feature type="region of interest" description="Disordered" evidence="1">
    <location>
        <begin position="164"/>
        <end position="202"/>
    </location>
</feature>
<evidence type="ECO:0000313" key="3">
    <source>
        <dbReference type="Proteomes" id="UP001597108"/>
    </source>
</evidence>
<protein>
    <submittedName>
        <fullName evidence="2">Uncharacterized protein</fullName>
    </submittedName>
</protein>
<feature type="compositionally biased region" description="Basic residues" evidence="1">
    <location>
        <begin position="52"/>
        <end position="66"/>
    </location>
</feature>
<feature type="region of interest" description="Disordered" evidence="1">
    <location>
        <begin position="52"/>
        <end position="76"/>
    </location>
</feature>
<proteinExistence type="predicted"/>
<evidence type="ECO:0000313" key="2">
    <source>
        <dbReference type="EMBL" id="MFD0981380.1"/>
    </source>
</evidence>
<keyword evidence="3" id="KW-1185">Reference proteome</keyword>
<feature type="region of interest" description="Disordered" evidence="1">
    <location>
        <begin position="265"/>
        <end position="301"/>
    </location>
</feature>
<dbReference type="Proteomes" id="UP001597108">
    <property type="component" value="Unassembled WGS sequence"/>
</dbReference>
<dbReference type="RefSeq" id="WP_386076331.1">
    <property type="nucleotide sequence ID" value="NZ_JBHTJT010000038.1"/>
</dbReference>
<feature type="compositionally biased region" description="Low complexity" evidence="1">
    <location>
        <begin position="291"/>
        <end position="300"/>
    </location>
</feature>
<accession>A0ABW3IUY3</accession>
<organism evidence="2 3">
    <name type="scientific">Tropicimonas aquimaris</name>
    <dbReference type="NCBI Taxonomy" id="914152"/>
    <lineage>
        <taxon>Bacteria</taxon>
        <taxon>Pseudomonadati</taxon>
        <taxon>Pseudomonadota</taxon>
        <taxon>Alphaproteobacteria</taxon>
        <taxon>Rhodobacterales</taxon>
        <taxon>Roseobacteraceae</taxon>
        <taxon>Tropicimonas</taxon>
    </lineage>
</organism>
<feature type="compositionally biased region" description="Pro residues" evidence="1">
    <location>
        <begin position="271"/>
        <end position="290"/>
    </location>
</feature>
<comment type="caution">
    <text evidence="2">The sequence shown here is derived from an EMBL/GenBank/DDBJ whole genome shotgun (WGS) entry which is preliminary data.</text>
</comment>
<dbReference type="EMBL" id="JBHTJT010000038">
    <property type="protein sequence ID" value="MFD0981380.1"/>
    <property type="molecule type" value="Genomic_DNA"/>
</dbReference>
<evidence type="ECO:0000256" key="1">
    <source>
        <dbReference type="SAM" id="MobiDB-lite"/>
    </source>
</evidence>
<gene>
    <name evidence="2" type="ORF">ACFQ2S_17215</name>
</gene>
<reference evidence="3" key="1">
    <citation type="journal article" date="2019" name="Int. J. Syst. Evol. Microbiol.">
        <title>The Global Catalogue of Microorganisms (GCM) 10K type strain sequencing project: providing services to taxonomists for standard genome sequencing and annotation.</title>
        <authorList>
            <consortium name="The Broad Institute Genomics Platform"/>
            <consortium name="The Broad Institute Genome Sequencing Center for Infectious Disease"/>
            <person name="Wu L."/>
            <person name="Ma J."/>
        </authorList>
    </citation>
    <scope>NUCLEOTIDE SEQUENCE [LARGE SCALE GENOMIC DNA]</scope>
    <source>
        <strain evidence="3">CCUG 60524</strain>
    </source>
</reference>
<sequence>MTEDFALIDFAVSARSPAEIAAALGHIRAGETGDRAAAAGSRVGFLSKLLGRRRGQTSRPERKPRGKPLMIQPDGTLGPGPLTRLMLTDMGFGSARSPVRLTAPIGAGGLTLIEFREADGEISPMCLALSDAMRGDEVFYFRYSGGRHPGAHFAFHVYQDGRTTRQAVSRSDDGTAPEADWIGTDSGMPHPLETDSLPPPGTPASEVMTPVRQAAILEALGIDPESLFDEPEAGALTLELSDAPGGLPLSSAEAVLAAKRKALMTGGPVHAPEPPEAAPPRPAPPPPQPEPAQARPNQAPTWEEEVTQLLVEAVEAALPPEQQIGWLNALTARLVAGDVDAALEEARQMIAAGNRPLSVKHSAAARLAELFGRGA</sequence>
<name>A0ABW3IUY3_9RHOB</name>